<comment type="caution">
    <text evidence="2">The sequence shown here is derived from an EMBL/GenBank/DDBJ whole genome shotgun (WGS) entry which is preliminary data.</text>
</comment>
<organism evidence="2 3">
    <name type="scientific">Ganoderma sinense ZZ0214-1</name>
    <dbReference type="NCBI Taxonomy" id="1077348"/>
    <lineage>
        <taxon>Eukaryota</taxon>
        <taxon>Fungi</taxon>
        <taxon>Dikarya</taxon>
        <taxon>Basidiomycota</taxon>
        <taxon>Agaricomycotina</taxon>
        <taxon>Agaricomycetes</taxon>
        <taxon>Polyporales</taxon>
        <taxon>Polyporaceae</taxon>
        <taxon>Ganoderma</taxon>
    </lineage>
</organism>
<keyword evidence="1" id="KW-0472">Membrane</keyword>
<sequence>MLLWSQGIAEVVVLMSIAVFSALRAYALSGKNPLALAATMLLGLGLPVGHALPSVQEE</sequence>
<gene>
    <name evidence="2" type="ORF">GSI_14442</name>
</gene>
<dbReference type="EMBL" id="AYKW01000068">
    <property type="protein sequence ID" value="PIL23133.1"/>
    <property type="molecule type" value="Genomic_DNA"/>
</dbReference>
<accession>A0A2G8RNQ2</accession>
<evidence type="ECO:0000256" key="1">
    <source>
        <dbReference type="SAM" id="Phobius"/>
    </source>
</evidence>
<protein>
    <submittedName>
        <fullName evidence="2">Uncharacterized protein</fullName>
    </submittedName>
</protein>
<dbReference type="Proteomes" id="UP000230002">
    <property type="component" value="Unassembled WGS sequence"/>
</dbReference>
<feature type="transmembrane region" description="Helical" evidence="1">
    <location>
        <begin position="34"/>
        <end position="52"/>
    </location>
</feature>
<reference evidence="2 3" key="1">
    <citation type="journal article" date="2015" name="Sci. Rep.">
        <title>Chromosome-level genome map provides insights into diverse defense mechanisms in the medicinal fungus Ganoderma sinense.</title>
        <authorList>
            <person name="Zhu Y."/>
            <person name="Xu J."/>
            <person name="Sun C."/>
            <person name="Zhou S."/>
            <person name="Xu H."/>
            <person name="Nelson D.R."/>
            <person name="Qian J."/>
            <person name="Song J."/>
            <person name="Luo H."/>
            <person name="Xiang L."/>
            <person name="Li Y."/>
            <person name="Xu Z."/>
            <person name="Ji A."/>
            <person name="Wang L."/>
            <person name="Lu S."/>
            <person name="Hayward A."/>
            <person name="Sun W."/>
            <person name="Li X."/>
            <person name="Schwartz D.C."/>
            <person name="Wang Y."/>
            <person name="Chen S."/>
        </authorList>
    </citation>
    <scope>NUCLEOTIDE SEQUENCE [LARGE SCALE GENOMIC DNA]</scope>
    <source>
        <strain evidence="2 3">ZZ0214-1</strain>
    </source>
</reference>
<keyword evidence="1" id="KW-1133">Transmembrane helix</keyword>
<keyword evidence="1" id="KW-0812">Transmembrane</keyword>
<dbReference type="AlphaFoldDB" id="A0A2G8RNQ2"/>
<proteinExistence type="predicted"/>
<keyword evidence="3" id="KW-1185">Reference proteome</keyword>
<feature type="transmembrane region" description="Helical" evidence="1">
    <location>
        <begin position="6"/>
        <end position="27"/>
    </location>
</feature>
<evidence type="ECO:0000313" key="3">
    <source>
        <dbReference type="Proteomes" id="UP000230002"/>
    </source>
</evidence>
<evidence type="ECO:0000313" key="2">
    <source>
        <dbReference type="EMBL" id="PIL23133.1"/>
    </source>
</evidence>
<name>A0A2G8RNQ2_9APHY</name>